<evidence type="ECO:0000256" key="1">
    <source>
        <dbReference type="SAM" id="Phobius"/>
    </source>
</evidence>
<protein>
    <submittedName>
        <fullName evidence="2">Uncharacterized protein</fullName>
    </submittedName>
</protein>
<dbReference type="EMBL" id="CP016761">
    <property type="protein sequence ID" value="ANX11416.1"/>
    <property type="molecule type" value="Genomic_DNA"/>
</dbReference>
<evidence type="ECO:0000313" key="3">
    <source>
        <dbReference type="Proteomes" id="UP000077412"/>
    </source>
</evidence>
<dbReference type="KEGG" id="far:ABE41_005305"/>
<gene>
    <name evidence="2" type="ORF">ABE41_005305</name>
</gene>
<dbReference type="AlphaFoldDB" id="A0A1B1Z1R2"/>
<name>A0A1B1Z1R2_9BACL</name>
<sequence>MDNQVVVFILTMIGSILVFLTFGALVGGENIEFTYVTLFIVQFSFTTAMLFKIYDKVKKLEEKQVEKKRKTI</sequence>
<keyword evidence="1" id="KW-0472">Membrane</keyword>
<dbReference type="RefSeq" id="WP_066287235.1">
    <property type="nucleotide sequence ID" value="NZ_CP016761.1"/>
</dbReference>
<accession>A0A1B1Z1R2</accession>
<keyword evidence="1" id="KW-0812">Transmembrane</keyword>
<evidence type="ECO:0000313" key="2">
    <source>
        <dbReference type="EMBL" id="ANX11416.1"/>
    </source>
</evidence>
<reference evidence="2 3" key="1">
    <citation type="submission" date="2016-08" db="EMBL/GenBank/DDBJ databases">
        <title>Complete genome sequence of Fictibacillus arsenicus G25-54, a strain with toxicity to nematodes and a potential arsenic-resistance activity.</title>
        <authorList>
            <person name="Zheng Z."/>
        </authorList>
    </citation>
    <scope>NUCLEOTIDE SEQUENCE [LARGE SCALE GENOMIC DNA]</scope>
    <source>
        <strain evidence="2 3">G25-54</strain>
    </source>
</reference>
<organism evidence="2 3">
    <name type="scientific">Fictibacillus arsenicus</name>
    <dbReference type="NCBI Taxonomy" id="255247"/>
    <lineage>
        <taxon>Bacteria</taxon>
        <taxon>Bacillati</taxon>
        <taxon>Bacillota</taxon>
        <taxon>Bacilli</taxon>
        <taxon>Bacillales</taxon>
        <taxon>Fictibacillaceae</taxon>
        <taxon>Fictibacillus</taxon>
    </lineage>
</organism>
<keyword evidence="3" id="KW-1185">Reference proteome</keyword>
<feature type="transmembrane region" description="Helical" evidence="1">
    <location>
        <begin position="7"/>
        <end position="27"/>
    </location>
</feature>
<dbReference type="Proteomes" id="UP000077412">
    <property type="component" value="Chromosome"/>
</dbReference>
<dbReference type="OrthoDB" id="9898850at2"/>
<dbReference type="STRING" id="255247.ABE41_005305"/>
<feature type="transmembrane region" description="Helical" evidence="1">
    <location>
        <begin position="33"/>
        <end position="54"/>
    </location>
</feature>
<keyword evidence="1" id="KW-1133">Transmembrane helix</keyword>
<proteinExistence type="predicted"/>